<evidence type="ECO:0000256" key="16">
    <source>
        <dbReference type="SAM" id="MobiDB-lite"/>
    </source>
</evidence>
<keyword evidence="19" id="KW-1185">Reference proteome</keyword>
<accession>A0A9P6TXW5</accession>
<evidence type="ECO:0000313" key="18">
    <source>
        <dbReference type="EMBL" id="KAG0251921.1"/>
    </source>
</evidence>
<feature type="domain" description="CUE" evidence="17">
    <location>
        <begin position="33"/>
        <end position="69"/>
    </location>
</feature>
<comment type="similarity">
    <text evidence="4">Belongs to the DEF1 family.</text>
</comment>
<keyword evidence="11" id="KW-0832">Ubl conjugation</keyword>
<name>A0A9P6TXW5_9FUNG</name>
<dbReference type="Pfam" id="PF02845">
    <property type="entry name" value="CUE"/>
    <property type="match status" value="1"/>
</dbReference>
<dbReference type="AlphaFoldDB" id="A0A9P6TXW5"/>
<evidence type="ECO:0000256" key="7">
    <source>
        <dbReference type="ARBA" id="ARBA00022490"/>
    </source>
</evidence>
<evidence type="ECO:0000256" key="10">
    <source>
        <dbReference type="ARBA" id="ARBA00022786"/>
    </source>
</evidence>
<evidence type="ECO:0000256" key="1">
    <source>
        <dbReference type="ARBA" id="ARBA00004123"/>
    </source>
</evidence>
<evidence type="ECO:0000256" key="9">
    <source>
        <dbReference type="ARBA" id="ARBA00022763"/>
    </source>
</evidence>
<keyword evidence="12" id="KW-0779">Telomere</keyword>
<keyword evidence="13" id="KW-0238">DNA-binding</keyword>
<evidence type="ECO:0000313" key="19">
    <source>
        <dbReference type="Proteomes" id="UP000726737"/>
    </source>
</evidence>
<evidence type="ECO:0000256" key="3">
    <source>
        <dbReference type="ARBA" id="ARBA00004574"/>
    </source>
</evidence>
<keyword evidence="15" id="KW-0539">Nucleus</keyword>
<feature type="compositionally biased region" description="Pro residues" evidence="16">
    <location>
        <begin position="243"/>
        <end position="260"/>
    </location>
</feature>
<feature type="compositionally biased region" description="Basic and acidic residues" evidence="16">
    <location>
        <begin position="14"/>
        <end position="29"/>
    </location>
</feature>
<dbReference type="GO" id="GO:0043130">
    <property type="term" value="F:ubiquitin binding"/>
    <property type="evidence" value="ECO:0007669"/>
    <property type="project" value="InterPro"/>
</dbReference>
<keyword evidence="10" id="KW-0833">Ubl conjugation pathway</keyword>
<feature type="compositionally biased region" description="Polar residues" evidence="16">
    <location>
        <begin position="1"/>
        <end position="12"/>
    </location>
</feature>
<feature type="compositionally biased region" description="Low complexity" evidence="16">
    <location>
        <begin position="270"/>
        <end position="280"/>
    </location>
</feature>
<dbReference type="PANTHER" id="PTHR16308:SF13">
    <property type="entry name" value="PROTEIN LINGERER"/>
    <property type="match status" value="1"/>
</dbReference>
<dbReference type="InterPro" id="IPR051833">
    <property type="entry name" value="TC-DDR_regulator"/>
</dbReference>
<keyword evidence="8" id="KW-0597">Phosphoprotein</keyword>
<feature type="compositionally biased region" description="Low complexity" evidence="16">
    <location>
        <begin position="195"/>
        <end position="211"/>
    </location>
</feature>
<dbReference type="GO" id="GO:0003677">
    <property type="term" value="F:DNA binding"/>
    <property type="evidence" value="ECO:0007669"/>
    <property type="project" value="UniProtKB-KW"/>
</dbReference>
<evidence type="ECO:0000256" key="2">
    <source>
        <dbReference type="ARBA" id="ARBA00004496"/>
    </source>
</evidence>
<feature type="region of interest" description="Disordered" evidence="16">
    <location>
        <begin position="1"/>
        <end position="29"/>
    </location>
</feature>
<dbReference type="GO" id="GO:0000781">
    <property type="term" value="C:chromosome, telomeric region"/>
    <property type="evidence" value="ECO:0007669"/>
    <property type="project" value="UniProtKB-SubCell"/>
</dbReference>
<reference evidence="18" key="1">
    <citation type="journal article" date="2020" name="Fungal Divers.">
        <title>Resolving the Mortierellaceae phylogeny through synthesis of multi-gene phylogenetics and phylogenomics.</title>
        <authorList>
            <person name="Vandepol N."/>
            <person name="Liber J."/>
            <person name="Desiro A."/>
            <person name="Na H."/>
            <person name="Kennedy M."/>
            <person name="Barry K."/>
            <person name="Grigoriev I.V."/>
            <person name="Miller A.N."/>
            <person name="O'Donnell K."/>
            <person name="Stajich J.E."/>
            <person name="Bonito G."/>
        </authorList>
    </citation>
    <scope>NUCLEOTIDE SEQUENCE</scope>
    <source>
        <strain evidence="18">KOD948</strain>
    </source>
</reference>
<evidence type="ECO:0000256" key="6">
    <source>
        <dbReference type="ARBA" id="ARBA00022454"/>
    </source>
</evidence>
<evidence type="ECO:0000256" key="15">
    <source>
        <dbReference type="ARBA" id="ARBA00023242"/>
    </source>
</evidence>
<keyword evidence="14" id="KW-0234">DNA repair</keyword>
<gene>
    <name evidence="18" type="primary">DEF1</name>
    <name evidence="18" type="ORF">BG011_007308</name>
</gene>
<dbReference type="PANTHER" id="PTHR16308">
    <property type="entry name" value="UBIQUITIN ASSOCIATED PROTEIN 2-LIKE/LINGERER"/>
    <property type="match status" value="1"/>
</dbReference>
<sequence>MATLHSNITQRRTGGKDEPEDLRQLRREHGGSLATLKELFADWTEEDLLYAIQDAGGDLELTILRISDGHASQWGEVKGKKKTPKSKTASEKHEFRSSSSQRGGFAGRGRGDAFRGGRGGATRGAPRTLNGGDRNGRVAKTETETPAPVAEPSWADAVSAEKTDHIDATATADSTVDSSSAQDAAPSTTHDSASTDAWSTPISTTTTSNDTWGAAPATSAASTIVKPEPAPQPVVVPAPVAAPAPAPAPAKIPAPEPVAPQPAKVEEPVVEAAPEPTPAVVEEKTPEPATPEPEVAEPVVEEKIEEPVAVPEPVAEPAPAEPAPVEPKTVAPVGPPGLKPKAASQPRRLNQDAPV</sequence>
<organism evidence="18 19">
    <name type="scientific">Mortierella polycephala</name>
    <dbReference type="NCBI Taxonomy" id="41804"/>
    <lineage>
        <taxon>Eukaryota</taxon>
        <taxon>Fungi</taxon>
        <taxon>Fungi incertae sedis</taxon>
        <taxon>Mucoromycota</taxon>
        <taxon>Mortierellomycotina</taxon>
        <taxon>Mortierellomycetes</taxon>
        <taxon>Mortierellales</taxon>
        <taxon>Mortierellaceae</taxon>
        <taxon>Mortierella</taxon>
    </lineage>
</organism>
<evidence type="ECO:0000256" key="5">
    <source>
        <dbReference type="ARBA" id="ARBA00020536"/>
    </source>
</evidence>
<dbReference type="OrthoDB" id="5396806at2759"/>
<feature type="region of interest" description="Disordered" evidence="16">
    <location>
        <begin position="243"/>
        <end position="355"/>
    </location>
</feature>
<feature type="non-terminal residue" evidence="18">
    <location>
        <position position="1"/>
    </location>
</feature>
<dbReference type="GO" id="GO:0005634">
    <property type="term" value="C:nucleus"/>
    <property type="evidence" value="ECO:0007669"/>
    <property type="project" value="UniProtKB-SubCell"/>
</dbReference>
<feature type="compositionally biased region" description="Basic and acidic residues" evidence="16">
    <location>
        <begin position="134"/>
        <end position="143"/>
    </location>
</feature>
<keyword evidence="6" id="KW-0158">Chromosome</keyword>
<dbReference type="InterPro" id="IPR003892">
    <property type="entry name" value="CUE"/>
</dbReference>
<dbReference type="InterPro" id="IPR041803">
    <property type="entry name" value="DEF1_CUE"/>
</dbReference>
<evidence type="ECO:0000256" key="12">
    <source>
        <dbReference type="ARBA" id="ARBA00022895"/>
    </source>
</evidence>
<dbReference type="GO" id="GO:0006281">
    <property type="term" value="P:DNA repair"/>
    <property type="evidence" value="ECO:0007669"/>
    <property type="project" value="UniProtKB-KW"/>
</dbReference>
<dbReference type="Proteomes" id="UP000726737">
    <property type="component" value="Unassembled WGS sequence"/>
</dbReference>
<dbReference type="CDD" id="cd14368">
    <property type="entry name" value="CUE_DEF1_like"/>
    <property type="match status" value="1"/>
</dbReference>
<comment type="caution">
    <text evidence="18">The sequence shown here is derived from an EMBL/GenBank/DDBJ whole genome shotgun (WGS) entry which is preliminary data.</text>
</comment>
<dbReference type="GO" id="GO:0005737">
    <property type="term" value="C:cytoplasm"/>
    <property type="evidence" value="ECO:0007669"/>
    <property type="project" value="UniProtKB-SubCell"/>
</dbReference>
<feature type="compositionally biased region" description="Low complexity" evidence="16">
    <location>
        <begin position="168"/>
        <end position="185"/>
    </location>
</feature>
<evidence type="ECO:0000256" key="13">
    <source>
        <dbReference type="ARBA" id="ARBA00023125"/>
    </source>
</evidence>
<evidence type="ECO:0000256" key="4">
    <source>
        <dbReference type="ARBA" id="ARBA00005491"/>
    </source>
</evidence>
<keyword evidence="9" id="KW-0227">DNA damage</keyword>
<feature type="compositionally biased region" description="Pro residues" evidence="16">
    <location>
        <begin position="314"/>
        <end position="325"/>
    </location>
</feature>
<evidence type="ECO:0000256" key="8">
    <source>
        <dbReference type="ARBA" id="ARBA00022553"/>
    </source>
</evidence>
<proteinExistence type="inferred from homology"/>
<feature type="region of interest" description="Disordered" evidence="16">
    <location>
        <begin position="70"/>
        <end position="222"/>
    </location>
</feature>
<evidence type="ECO:0000256" key="11">
    <source>
        <dbReference type="ARBA" id="ARBA00022843"/>
    </source>
</evidence>
<evidence type="ECO:0000256" key="14">
    <source>
        <dbReference type="ARBA" id="ARBA00023204"/>
    </source>
</evidence>
<comment type="subcellular location">
    <subcellularLocation>
        <location evidence="3">Chromosome</location>
        <location evidence="3">Telomere</location>
    </subcellularLocation>
    <subcellularLocation>
        <location evidence="2">Cytoplasm</location>
    </subcellularLocation>
    <subcellularLocation>
        <location evidence="1">Nucleus</location>
    </subcellularLocation>
</comment>
<protein>
    <recommendedName>
        <fullName evidence="5">RNA polymerase II degradation factor 1</fullName>
    </recommendedName>
</protein>
<keyword evidence="7" id="KW-0963">Cytoplasm</keyword>
<dbReference type="EMBL" id="JAAAJA010000559">
    <property type="protein sequence ID" value="KAG0251921.1"/>
    <property type="molecule type" value="Genomic_DNA"/>
</dbReference>
<evidence type="ECO:0000259" key="17">
    <source>
        <dbReference type="Pfam" id="PF02845"/>
    </source>
</evidence>